<protein>
    <recommendedName>
        <fullName evidence="10">Scavenger receptor class B member 1</fullName>
    </recommendedName>
</protein>
<evidence type="ECO:0000256" key="1">
    <source>
        <dbReference type="ARBA" id="ARBA00004370"/>
    </source>
</evidence>
<evidence type="ECO:0000256" key="5">
    <source>
        <dbReference type="ARBA" id="ARBA00023136"/>
    </source>
</evidence>
<dbReference type="Proteomes" id="UP000663879">
    <property type="component" value="Unassembled WGS sequence"/>
</dbReference>
<name>A0A814ATA6_9BILA</name>
<dbReference type="EMBL" id="CAJNOC010002210">
    <property type="protein sequence ID" value="CAF0919385.1"/>
    <property type="molecule type" value="Genomic_DNA"/>
</dbReference>
<evidence type="ECO:0000256" key="3">
    <source>
        <dbReference type="ARBA" id="ARBA00022692"/>
    </source>
</evidence>
<feature type="transmembrane region" description="Helical" evidence="7">
    <location>
        <begin position="16"/>
        <end position="40"/>
    </location>
</feature>
<comment type="caution">
    <text evidence="8">The sequence shown here is derived from an EMBL/GenBank/DDBJ whole genome shotgun (WGS) entry which is preliminary data.</text>
</comment>
<feature type="transmembrane region" description="Helical" evidence="7">
    <location>
        <begin position="420"/>
        <end position="441"/>
    </location>
</feature>
<dbReference type="GO" id="GO:0005044">
    <property type="term" value="F:scavenger receptor activity"/>
    <property type="evidence" value="ECO:0007669"/>
    <property type="project" value="TreeGrafter"/>
</dbReference>
<keyword evidence="4 7" id="KW-1133">Transmembrane helix</keyword>
<dbReference type="PANTHER" id="PTHR11923:SF51">
    <property type="entry name" value="LYSOSOME MEMBRANE PROTEIN 2"/>
    <property type="match status" value="1"/>
</dbReference>
<dbReference type="PRINTS" id="PR01609">
    <property type="entry name" value="CD36FAMILY"/>
</dbReference>
<evidence type="ECO:0008006" key="10">
    <source>
        <dbReference type="Google" id="ProtNLM"/>
    </source>
</evidence>
<evidence type="ECO:0000313" key="9">
    <source>
        <dbReference type="Proteomes" id="UP000663879"/>
    </source>
</evidence>
<proteinExistence type="inferred from homology"/>
<evidence type="ECO:0000256" key="2">
    <source>
        <dbReference type="ARBA" id="ARBA00010532"/>
    </source>
</evidence>
<accession>A0A814ATA6</accession>
<dbReference type="GO" id="GO:0005737">
    <property type="term" value="C:cytoplasm"/>
    <property type="evidence" value="ECO:0007669"/>
    <property type="project" value="TreeGrafter"/>
</dbReference>
<keyword evidence="6" id="KW-0325">Glycoprotein</keyword>
<gene>
    <name evidence="8" type="ORF">OXX778_LOCUS12305</name>
</gene>
<dbReference type="PANTHER" id="PTHR11923">
    <property type="entry name" value="SCAVENGER RECEPTOR CLASS B TYPE-1 SR-B1"/>
    <property type="match status" value="1"/>
</dbReference>
<comment type="subcellular location">
    <subcellularLocation>
        <location evidence="1">Membrane</location>
    </subcellularLocation>
</comment>
<dbReference type="InterPro" id="IPR002159">
    <property type="entry name" value="CD36_fam"/>
</dbReference>
<evidence type="ECO:0000256" key="7">
    <source>
        <dbReference type="SAM" id="Phobius"/>
    </source>
</evidence>
<dbReference type="Pfam" id="PF01130">
    <property type="entry name" value="CD36"/>
    <property type="match status" value="1"/>
</dbReference>
<sequence length="473" mass="54295">MSSFNLLYICKSQFKIFLFVLGLCFISIGIATFFSISSIVQSKIKENMVIKNGSNGYKFWLDPPAKIHRKMYLFNITNPKDVQKGRRPKLVEMGPYTYSQKWEKRNIKFFGPNVISFTPVVTLKFEPSLSNGLETDLITFLNIPALGVIENSSGFGYTMLNLLLKDTKLFETKIVGELISGYTDRLMELGKQFNPDKIKDDKFSLLNGRNGTEWQSYKMMTGNDDILNIAKIISWNGKEWNPPFLDRNKRLYSFSPDMCRSFYLAFEKDNYIDGIETYDFHLPKTMFDFSNPENSGFSKGNIGNGAQNISTCYGGISSFLSQPHFLNADKKFIDNLDGLEPNIQIHDSKIHFQPTISTPLEGNIRLQINFYLPRNDKINLVKRVKPVLLPMIWFDESFELNSDAKEEIKKMIFFMRISPYMYLIPISFGVLTLSVVLFLSLKNILAKKKSMKIKVIKEKKESQVDLLEAAISA</sequence>
<keyword evidence="9" id="KW-1185">Reference proteome</keyword>
<dbReference type="OrthoDB" id="514335at2759"/>
<evidence type="ECO:0000256" key="4">
    <source>
        <dbReference type="ARBA" id="ARBA00022989"/>
    </source>
</evidence>
<organism evidence="8 9">
    <name type="scientific">Brachionus calyciflorus</name>
    <dbReference type="NCBI Taxonomy" id="104777"/>
    <lineage>
        <taxon>Eukaryota</taxon>
        <taxon>Metazoa</taxon>
        <taxon>Spiralia</taxon>
        <taxon>Gnathifera</taxon>
        <taxon>Rotifera</taxon>
        <taxon>Eurotatoria</taxon>
        <taxon>Monogononta</taxon>
        <taxon>Pseudotrocha</taxon>
        <taxon>Ploima</taxon>
        <taxon>Brachionidae</taxon>
        <taxon>Brachionus</taxon>
    </lineage>
</organism>
<dbReference type="GO" id="GO:0016020">
    <property type="term" value="C:membrane"/>
    <property type="evidence" value="ECO:0007669"/>
    <property type="project" value="UniProtKB-SubCell"/>
</dbReference>
<reference evidence="8" key="1">
    <citation type="submission" date="2021-02" db="EMBL/GenBank/DDBJ databases">
        <authorList>
            <person name="Nowell W R."/>
        </authorList>
    </citation>
    <scope>NUCLEOTIDE SEQUENCE</scope>
    <source>
        <strain evidence="8">Ploen Becks lab</strain>
    </source>
</reference>
<evidence type="ECO:0000256" key="6">
    <source>
        <dbReference type="ARBA" id="ARBA00023180"/>
    </source>
</evidence>
<evidence type="ECO:0000313" key="8">
    <source>
        <dbReference type="EMBL" id="CAF0919385.1"/>
    </source>
</evidence>
<dbReference type="AlphaFoldDB" id="A0A814ATA6"/>
<keyword evidence="3 7" id="KW-0812">Transmembrane</keyword>
<keyword evidence="5 7" id="KW-0472">Membrane</keyword>
<comment type="similarity">
    <text evidence="2">Belongs to the CD36 family.</text>
</comment>